<feature type="short sequence motif" description="Histidine triad motif" evidence="1">
    <location>
        <begin position="91"/>
        <end position="95"/>
    </location>
</feature>
<keyword evidence="4" id="KW-1185">Reference proteome</keyword>
<dbReference type="InterPro" id="IPR001310">
    <property type="entry name" value="Histidine_triad_HIT"/>
</dbReference>
<keyword evidence="3" id="KW-0489">Methyltransferase</keyword>
<dbReference type="PRINTS" id="PR00332">
    <property type="entry name" value="HISTRIAD"/>
</dbReference>
<dbReference type="GO" id="GO:0008168">
    <property type="term" value="F:methyltransferase activity"/>
    <property type="evidence" value="ECO:0007669"/>
    <property type="project" value="UniProtKB-KW"/>
</dbReference>
<dbReference type="GO" id="GO:0032259">
    <property type="term" value="P:methylation"/>
    <property type="evidence" value="ECO:0007669"/>
    <property type="project" value="UniProtKB-KW"/>
</dbReference>
<evidence type="ECO:0000256" key="1">
    <source>
        <dbReference type="PROSITE-ProRule" id="PRU00464"/>
    </source>
</evidence>
<dbReference type="InterPro" id="IPR036265">
    <property type="entry name" value="HIT-like_sf"/>
</dbReference>
<name>A0ABY8QY92_9MICO</name>
<protein>
    <submittedName>
        <fullName evidence="3">HIT family protein</fullName>
        <ecNumber evidence="3">2.1.1.-</ecNumber>
    </submittedName>
</protein>
<dbReference type="Pfam" id="PF01230">
    <property type="entry name" value="HIT"/>
    <property type="match status" value="1"/>
</dbReference>
<accession>A0ABY8QY92</accession>
<dbReference type="SUPFAM" id="SSF54197">
    <property type="entry name" value="HIT-like"/>
    <property type="match status" value="1"/>
</dbReference>
<dbReference type="PANTHER" id="PTHR46648">
    <property type="entry name" value="HIT FAMILY PROTEIN 1"/>
    <property type="match status" value="1"/>
</dbReference>
<reference evidence="3 4" key="1">
    <citation type="submission" date="2023-05" db="EMBL/GenBank/DDBJ databases">
        <title>Lithophilousrod everest ZFBP1038 complete genpme.</title>
        <authorList>
            <person name="Tian M."/>
        </authorList>
    </citation>
    <scope>NUCLEOTIDE SEQUENCE [LARGE SCALE GENOMIC DNA]</scope>
    <source>
        <strain evidence="3 4">ZFBP1038</strain>
    </source>
</reference>
<dbReference type="PANTHER" id="PTHR46648:SF1">
    <property type="entry name" value="ADENOSINE 5'-MONOPHOSPHORAMIDASE HNT1"/>
    <property type="match status" value="1"/>
</dbReference>
<dbReference type="EMBL" id="CP090958">
    <property type="protein sequence ID" value="WGW13426.1"/>
    <property type="molecule type" value="Genomic_DNA"/>
</dbReference>
<feature type="domain" description="HIT" evidence="2">
    <location>
        <begin position="4"/>
        <end position="107"/>
    </location>
</feature>
<dbReference type="RefSeq" id="WP_349640249.1">
    <property type="nucleotide sequence ID" value="NZ_CP090958.1"/>
</dbReference>
<proteinExistence type="predicted"/>
<evidence type="ECO:0000313" key="3">
    <source>
        <dbReference type="EMBL" id="WGW13426.1"/>
    </source>
</evidence>
<evidence type="ECO:0000259" key="2">
    <source>
        <dbReference type="PROSITE" id="PS51084"/>
    </source>
</evidence>
<dbReference type="InterPro" id="IPR011146">
    <property type="entry name" value="HIT-like"/>
</dbReference>
<evidence type="ECO:0000313" key="4">
    <source>
        <dbReference type="Proteomes" id="UP001209083"/>
    </source>
</evidence>
<keyword evidence="3" id="KW-0808">Transferase</keyword>
<organism evidence="3 4">
    <name type="scientific">Saxibacter everestensis</name>
    <dbReference type="NCBI Taxonomy" id="2909229"/>
    <lineage>
        <taxon>Bacteria</taxon>
        <taxon>Bacillati</taxon>
        <taxon>Actinomycetota</taxon>
        <taxon>Actinomycetes</taxon>
        <taxon>Micrococcales</taxon>
        <taxon>Brevibacteriaceae</taxon>
        <taxon>Saxibacter</taxon>
    </lineage>
</organism>
<dbReference type="EC" id="2.1.1.-" evidence="3"/>
<gene>
    <name evidence="3" type="ORF">LWF01_06625</name>
</gene>
<sequence length="144" mass="15717">MSSIFTKIIDGEIPARFVWADDQVVAFLDAGPLTDGHTLVVPRKEVDHWMDADDELSARLYTVARIIASAQRLEFGSERVGLMVQGFEVPHLHLHVWPANGPADFNLANANKNPDPKQLDDNAARLRAALVAAGHGEAVPDADE</sequence>
<dbReference type="Gene3D" id="3.30.428.10">
    <property type="entry name" value="HIT-like"/>
    <property type="match status" value="1"/>
</dbReference>
<dbReference type="Proteomes" id="UP001209083">
    <property type="component" value="Chromosome"/>
</dbReference>
<dbReference type="PROSITE" id="PS51084">
    <property type="entry name" value="HIT_2"/>
    <property type="match status" value="1"/>
</dbReference>